<dbReference type="PANTHER" id="PTHR10332">
    <property type="entry name" value="EQUILIBRATIVE NUCLEOSIDE TRANSPORTER"/>
    <property type="match status" value="1"/>
</dbReference>
<keyword evidence="4 8" id="KW-0812">Transmembrane</keyword>
<feature type="transmembrane region" description="Helical" evidence="8">
    <location>
        <begin position="419"/>
        <end position="438"/>
    </location>
</feature>
<feature type="transmembrane region" description="Helical" evidence="8">
    <location>
        <begin position="350"/>
        <end position="370"/>
    </location>
</feature>
<name>A0A9D4IU18_DREPO</name>
<proteinExistence type="inferred from homology"/>
<evidence type="ECO:0000256" key="4">
    <source>
        <dbReference type="ARBA" id="ARBA00022692"/>
    </source>
</evidence>
<comment type="caution">
    <text evidence="9">The sequence shown here is derived from an EMBL/GenBank/DDBJ whole genome shotgun (WGS) entry which is preliminary data.</text>
</comment>
<dbReference type="Pfam" id="PF01733">
    <property type="entry name" value="Nucleoside_tran"/>
    <property type="match status" value="1"/>
</dbReference>
<keyword evidence="10" id="KW-1185">Reference proteome</keyword>
<dbReference type="GO" id="GO:0005886">
    <property type="term" value="C:plasma membrane"/>
    <property type="evidence" value="ECO:0007669"/>
    <property type="project" value="TreeGrafter"/>
</dbReference>
<evidence type="ECO:0000256" key="2">
    <source>
        <dbReference type="ARBA" id="ARBA00007965"/>
    </source>
</evidence>
<feature type="transmembrane region" description="Helical" evidence="8">
    <location>
        <begin position="97"/>
        <end position="119"/>
    </location>
</feature>
<evidence type="ECO:0000256" key="7">
    <source>
        <dbReference type="SAM" id="MobiDB-lite"/>
    </source>
</evidence>
<dbReference type="AlphaFoldDB" id="A0A9D4IU18"/>
<dbReference type="SUPFAM" id="SSF103473">
    <property type="entry name" value="MFS general substrate transporter"/>
    <property type="match status" value="1"/>
</dbReference>
<feature type="transmembrane region" description="Helical" evidence="8">
    <location>
        <begin position="382"/>
        <end position="399"/>
    </location>
</feature>
<evidence type="ECO:0000313" key="10">
    <source>
        <dbReference type="Proteomes" id="UP000828390"/>
    </source>
</evidence>
<feature type="transmembrane region" description="Helical" evidence="8">
    <location>
        <begin position="131"/>
        <end position="150"/>
    </location>
</feature>
<feature type="transmembrane region" description="Helical" evidence="8">
    <location>
        <begin position="156"/>
        <end position="177"/>
    </location>
</feature>
<evidence type="ECO:0000256" key="6">
    <source>
        <dbReference type="ARBA" id="ARBA00023136"/>
    </source>
</evidence>
<organism evidence="9 10">
    <name type="scientific">Dreissena polymorpha</name>
    <name type="common">Zebra mussel</name>
    <name type="synonym">Mytilus polymorpha</name>
    <dbReference type="NCBI Taxonomy" id="45954"/>
    <lineage>
        <taxon>Eukaryota</taxon>
        <taxon>Metazoa</taxon>
        <taxon>Spiralia</taxon>
        <taxon>Lophotrochozoa</taxon>
        <taxon>Mollusca</taxon>
        <taxon>Bivalvia</taxon>
        <taxon>Autobranchia</taxon>
        <taxon>Heteroconchia</taxon>
        <taxon>Euheterodonta</taxon>
        <taxon>Imparidentia</taxon>
        <taxon>Neoheterodontei</taxon>
        <taxon>Myida</taxon>
        <taxon>Dreissenoidea</taxon>
        <taxon>Dreissenidae</taxon>
        <taxon>Dreissena</taxon>
    </lineage>
</organism>
<feature type="region of interest" description="Disordered" evidence="7">
    <location>
        <begin position="1"/>
        <end position="26"/>
    </location>
</feature>
<dbReference type="InterPro" id="IPR036259">
    <property type="entry name" value="MFS_trans_sf"/>
</dbReference>
<gene>
    <name evidence="9" type="ORF">DPMN_166314</name>
</gene>
<dbReference type="PRINTS" id="PR01130">
    <property type="entry name" value="DERENTRNSPRT"/>
</dbReference>
<feature type="transmembrane region" description="Helical" evidence="8">
    <location>
        <begin position="225"/>
        <end position="246"/>
    </location>
</feature>
<protein>
    <submittedName>
        <fullName evidence="9">Uncharacterized protein</fullName>
    </submittedName>
</protein>
<dbReference type="Proteomes" id="UP000828390">
    <property type="component" value="Unassembled WGS sequence"/>
</dbReference>
<dbReference type="EMBL" id="JAIWYP010000008">
    <property type="protein sequence ID" value="KAH3788181.1"/>
    <property type="molecule type" value="Genomic_DNA"/>
</dbReference>
<comment type="similarity">
    <text evidence="2">Belongs to the SLC29A/ENT transporter (TC 2.A.57) family.</text>
</comment>
<evidence type="ECO:0000256" key="3">
    <source>
        <dbReference type="ARBA" id="ARBA00022448"/>
    </source>
</evidence>
<reference evidence="9" key="1">
    <citation type="journal article" date="2019" name="bioRxiv">
        <title>The Genome of the Zebra Mussel, Dreissena polymorpha: A Resource for Invasive Species Research.</title>
        <authorList>
            <person name="McCartney M.A."/>
            <person name="Auch B."/>
            <person name="Kono T."/>
            <person name="Mallez S."/>
            <person name="Zhang Y."/>
            <person name="Obille A."/>
            <person name="Becker A."/>
            <person name="Abrahante J.E."/>
            <person name="Garbe J."/>
            <person name="Badalamenti J.P."/>
            <person name="Herman A."/>
            <person name="Mangelson H."/>
            <person name="Liachko I."/>
            <person name="Sullivan S."/>
            <person name="Sone E.D."/>
            <person name="Koren S."/>
            <person name="Silverstein K.A.T."/>
            <person name="Beckman K.B."/>
            <person name="Gohl D.M."/>
        </authorList>
    </citation>
    <scope>NUCLEOTIDE SEQUENCE</scope>
    <source>
        <strain evidence="9">Duluth1</strain>
        <tissue evidence="9">Whole animal</tissue>
    </source>
</reference>
<reference evidence="9" key="2">
    <citation type="submission" date="2020-11" db="EMBL/GenBank/DDBJ databases">
        <authorList>
            <person name="McCartney M.A."/>
            <person name="Auch B."/>
            <person name="Kono T."/>
            <person name="Mallez S."/>
            <person name="Becker A."/>
            <person name="Gohl D.M."/>
            <person name="Silverstein K.A.T."/>
            <person name="Koren S."/>
            <person name="Bechman K.B."/>
            <person name="Herman A."/>
            <person name="Abrahante J.E."/>
            <person name="Garbe J."/>
        </authorList>
    </citation>
    <scope>NUCLEOTIDE SEQUENCE</scope>
    <source>
        <strain evidence="9">Duluth1</strain>
        <tissue evidence="9">Whole animal</tissue>
    </source>
</reference>
<feature type="transmembrane region" description="Helical" evidence="8">
    <location>
        <begin position="198"/>
        <end position="219"/>
    </location>
</feature>
<feature type="transmembrane region" description="Helical" evidence="8">
    <location>
        <begin position="459"/>
        <end position="481"/>
    </location>
</feature>
<feature type="non-terminal residue" evidence="9">
    <location>
        <position position="490"/>
    </location>
</feature>
<evidence type="ECO:0000313" key="9">
    <source>
        <dbReference type="EMBL" id="KAH3788181.1"/>
    </source>
</evidence>
<keyword evidence="6 8" id="KW-0472">Membrane</keyword>
<dbReference type="GO" id="GO:0005337">
    <property type="term" value="F:nucleoside transmembrane transporter activity"/>
    <property type="evidence" value="ECO:0007669"/>
    <property type="project" value="InterPro"/>
</dbReference>
<keyword evidence="5 8" id="KW-1133">Transmembrane helix</keyword>
<evidence type="ECO:0000256" key="5">
    <source>
        <dbReference type="ARBA" id="ARBA00022989"/>
    </source>
</evidence>
<feature type="compositionally biased region" description="Basic and acidic residues" evidence="7">
    <location>
        <begin position="1"/>
        <end position="10"/>
    </location>
</feature>
<dbReference type="PANTHER" id="PTHR10332:SF80">
    <property type="entry name" value="EQUILIBRATIVE NUCLEOSIDE TRANSPORTER 2, ISOFORM A"/>
    <property type="match status" value="1"/>
</dbReference>
<evidence type="ECO:0000256" key="1">
    <source>
        <dbReference type="ARBA" id="ARBA00004141"/>
    </source>
</evidence>
<dbReference type="PIRSF" id="PIRSF016379">
    <property type="entry name" value="ENT"/>
    <property type="match status" value="1"/>
</dbReference>
<accession>A0A9D4IU18</accession>
<feature type="transmembrane region" description="Helical" evidence="8">
    <location>
        <begin position="295"/>
        <end position="316"/>
    </location>
</feature>
<feature type="transmembrane region" description="Helical" evidence="8">
    <location>
        <begin position="55"/>
        <end position="77"/>
    </location>
</feature>
<dbReference type="InterPro" id="IPR002259">
    <property type="entry name" value="Eqnu_transpt"/>
</dbReference>
<comment type="subcellular location">
    <subcellularLocation>
        <location evidence="1">Membrane</location>
        <topology evidence="1">Multi-pass membrane protein</topology>
    </subcellularLocation>
</comment>
<evidence type="ECO:0000256" key="8">
    <source>
        <dbReference type="SAM" id="Phobius"/>
    </source>
</evidence>
<keyword evidence="3" id="KW-0813">Transport</keyword>
<sequence>QGSPEEKERFISANTTPVKLDPGLDSLDYRDRDLSINEKQKPSESPIDRYKMVHIIFLIHGVGILMPWNMFITAKGYFENYKLNTPISEKAVYRSEFMFYLGIVSQVSNAVISCINTFFQFGGQASTRRIAIALFSMVIIFIFTVVMAMVDTSEIPLTFFIITMVSASLLNCCAGVYQNSTFGLAAILPMKYTNAIVLGTNLSGIFTSVINIISIAGSPNPRTSAVYYFIVAIVVLLVAFDCYFLLPLTKFYQYYSGSVKAAAQSHVQQVNMVCGDYVRELIKSIKIYGTVCKKIWLQLFGVWCTFCVSLILFPSIQSNIQMVRQTIPGPNGTQLTTTVLFSEEFEKSGYWVSIFCFLSFNLFAFLGNLTSEFIKWPGPKRVWIPIVLRALILIPVYLLCNYQPMKFQRRFPVYIESDVVFIIAGIVMAFTSGYYSSLTMMYGPKEVEPSMMGRAGMMMAFFLVLGITSGVNLSLVLTRLVTYPVADGDM</sequence>